<dbReference type="Proteomes" id="UP001488805">
    <property type="component" value="Unassembled WGS sequence"/>
</dbReference>
<accession>A0AAW1G502</accession>
<reference evidence="2 3" key="1">
    <citation type="journal article" date="2024" name="Genome Biol. Evol.">
        <title>Chromosome-level genome assembly of the viviparous eelpout Zoarces viviparus.</title>
        <authorList>
            <person name="Fuhrmann N."/>
            <person name="Brasseur M.V."/>
            <person name="Bakowski C.E."/>
            <person name="Podsiadlowski L."/>
            <person name="Prost S."/>
            <person name="Krehenwinkel H."/>
            <person name="Mayer C."/>
        </authorList>
    </citation>
    <scope>NUCLEOTIDE SEQUENCE [LARGE SCALE GENOMIC DNA]</scope>
    <source>
        <strain evidence="2">NO-MEL_2022_Ind0_liver</strain>
    </source>
</reference>
<dbReference type="AlphaFoldDB" id="A0AAW1G502"/>
<dbReference type="Pfam" id="PF05699">
    <property type="entry name" value="Dimer_Tnp_hAT"/>
    <property type="match status" value="1"/>
</dbReference>
<dbReference type="EMBL" id="JBCEZU010000002">
    <property type="protein sequence ID" value="KAK9541956.1"/>
    <property type="molecule type" value="Genomic_DNA"/>
</dbReference>
<comment type="caution">
    <text evidence="2">The sequence shown here is derived from an EMBL/GenBank/DDBJ whole genome shotgun (WGS) entry which is preliminary data.</text>
</comment>
<evidence type="ECO:0000313" key="3">
    <source>
        <dbReference type="Proteomes" id="UP001488805"/>
    </source>
</evidence>
<name>A0AAW1G502_ZOAVI</name>
<protein>
    <recommendedName>
        <fullName evidence="1">HAT C-terminal dimerisation domain-containing protein</fullName>
    </recommendedName>
</protein>
<proteinExistence type="predicted"/>
<gene>
    <name evidence="2" type="ORF">VZT92_001966</name>
</gene>
<feature type="domain" description="HAT C-terminal dimerisation" evidence="1">
    <location>
        <begin position="24"/>
        <end position="95"/>
    </location>
</feature>
<sequence length="99" mass="11000">MMSHLLPPEADTHQEILQYNVDQTLPTFKEGEDVVKWWSSVFSSGKYPGLCQAVKSAFSIFHGPLVEASFNLMGDVIDPRSTSMNISTFSAIQCLDCKV</sequence>
<evidence type="ECO:0000313" key="2">
    <source>
        <dbReference type="EMBL" id="KAK9541956.1"/>
    </source>
</evidence>
<dbReference type="GO" id="GO:0046983">
    <property type="term" value="F:protein dimerization activity"/>
    <property type="evidence" value="ECO:0007669"/>
    <property type="project" value="InterPro"/>
</dbReference>
<keyword evidence="3" id="KW-1185">Reference proteome</keyword>
<evidence type="ECO:0000259" key="1">
    <source>
        <dbReference type="Pfam" id="PF05699"/>
    </source>
</evidence>
<dbReference type="InterPro" id="IPR008906">
    <property type="entry name" value="HATC_C_dom"/>
</dbReference>
<organism evidence="2 3">
    <name type="scientific">Zoarces viviparus</name>
    <name type="common">Viviparous eelpout</name>
    <name type="synonym">Blennius viviparus</name>
    <dbReference type="NCBI Taxonomy" id="48416"/>
    <lineage>
        <taxon>Eukaryota</taxon>
        <taxon>Metazoa</taxon>
        <taxon>Chordata</taxon>
        <taxon>Craniata</taxon>
        <taxon>Vertebrata</taxon>
        <taxon>Euteleostomi</taxon>
        <taxon>Actinopterygii</taxon>
        <taxon>Neopterygii</taxon>
        <taxon>Teleostei</taxon>
        <taxon>Neoteleostei</taxon>
        <taxon>Acanthomorphata</taxon>
        <taxon>Eupercaria</taxon>
        <taxon>Perciformes</taxon>
        <taxon>Cottioidei</taxon>
        <taxon>Zoarcales</taxon>
        <taxon>Zoarcidae</taxon>
        <taxon>Zoarcinae</taxon>
        <taxon>Zoarces</taxon>
    </lineage>
</organism>